<reference evidence="1" key="1">
    <citation type="journal article" date="2023" name="DNA Res.">
        <title>Chromosome-level genome assembly of Phrynocephalus forsythii using third-generation DNA sequencing and Hi-C analysis.</title>
        <authorList>
            <person name="Qi Y."/>
            <person name="Zhao W."/>
            <person name="Zhao Y."/>
            <person name="Niu C."/>
            <person name="Cao S."/>
            <person name="Zhang Y."/>
        </authorList>
    </citation>
    <scope>NUCLEOTIDE SEQUENCE</scope>
    <source>
        <tissue evidence="1">Muscle</tissue>
    </source>
</reference>
<evidence type="ECO:0000313" key="1">
    <source>
        <dbReference type="EMBL" id="KAJ7324666.1"/>
    </source>
</evidence>
<dbReference type="EMBL" id="JAPFRF010000008">
    <property type="protein sequence ID" value="KAJ7324666.1"/>
    <property type="molecule type" value="Genomic_DNA"/>
</dbReference>
<keyword evidence="2" id="KW-1185">Reference proteome</keyword>
<name>A0A9Q0XQS5_9SAUR</name>
<protein>
    <submittedName>
        <fullName evidence="1">Uncharacterized protein</fullName>
    </submittedName>
</protein>
<sequence length="119" mass="12937">MPVPPESLVLGWKATAFSIAKAVVFCTRNSGWGHLVDLTAPGGSLNTQLANSCKAALPSCGRTRRHYHLTSLLIAESGFCFKPAPGCRLVCETTALLHPITLVCGHYWTYFPKVIENHN</sequence>
<accession>A0A9Q0XQS5</accession>
<evidence type="ECO:0000313" key="2">
    <source>
        <dbReference type="Proteomes" id="UP001142489"/>
    </source>
</evidence>
<comment type="caution">
    <text evidence="1">The sequence shown here is derived from an EMBL/GenBank/DDBJ whole genome shotgun (WGS) entry which is preliminary data.</text>
</comment>
<gene>
    <name evidence="1" type="ORF">JRQ81_017686</name>
</gene>
<organism evidence="1 2">
    <name type="scientific">Phrynocephalus forsythii</name>
    <dbReference type="NCBI Taxonomy" id="171643"/>
    <lineage>
        <taxon>Eukaryota</taxon>
        <taxon>Metazoa</taxon>
        <taxon>Chordata</taxon>
        <taxon>Craniata</taxon>
        <taxon>Vertebrata</taxon>
        <taxon>Euteleostomi</taxon>
        <taxon>Lepidosauria</taxon>
        <taxon>Squamata</taxon>
        <taxon>Bifurcata</taxon>
        <taxon>Unidentata</taxon>
        <taxon>Episquamata</taxon>
        <taxon>Toxicofera</taxon>
        <taxon>Iguania</taxon>
        <taxon>Acrodonta</taxon>
        <taxon>Agamidae</taxon>
        <taxon>Agaminae</taxon>
        <taxon>Phrynocephalus</taxon>
    </lineage>
</organism>
<dbReference type="Proteomes" id="UP001142489">
    <property type="component" value="Unassembled WGS sequence"/>
</dbReference>
<proteinExistence type="predicted"/>
<dbReference type="AlphaFoldDB" id="A0A9Q0XQS5"/>